<dbReference type="InterPro" id="IPR043502">
    <property type="entry name" value="DNA/RNA_pol_sf"/>
</dbReference>
<evidence type="ECO:0000256" key="2">
    <source>
        <dbReference type="SAM" id="Phobius"/>
    </source>
</evidence>
<reference evidence="4" key="1">
    <citation type="submission" date="2016-11" db="UniProtKB">
        <authorList>
            <consortium name="WormBaseParasite"/>
        </authorList>
    </citation>
    <scope>IDENTIFICATION</scope>
</reference>
<dbReference type="SUPFAM" id="SSF56672">
    <property type="entry name" value="DNA/RNA polymerases"/>
    <property type="match status" value="1"/>
</dbReference>
<feature type="transmembrane region" description="Helical" evidence="2">
    <location>
        <begin position="840"/>
        <end position="862"/>
    </location>
</feature>
<proteinExistence type="predicted"/>
<feature type="region of interest" description="Disordered" evidence="1">
    <location>
        <begin position="899"/>
        <end position="955"/>
    </location>
</feature>
<feature type="compositionally biased region" description="Basic residues" evidence="1">
    <location>
        <begin position="902"/>
        <end position="919"/>
    </location>
</feature>
<keyword evidence="2" id="KW-1133">Transmembrane helix</keyword>
<dbReference type="WBParaSite" id="maker-uti_cns_0046779-snap-gene-0.2-mRNA-1">
    <property type="protein sequence ID" value="maker-uti_cns_0046779-snap-gene-0.2-mRNA-1"/>
    <property type="gene ID" value="maker-uti_cns_0046779-snap-gene-0.2"/>
</dbReference>
<feature type="region of interest" description="Disordered" evidence="1">
    <location>
        <begin position="2061"/>
        <end position="2107"/>
    </location>
</feature>
<protein>
    <submittedName>
        <fullName evidence="4">DNA-directed DNA polymerase</fullName>
    </submittedName>
</protein>
<sequence length="2624" mass="279611">CRLEELVQTGGKHPAPQFRREFDRVAPIKLWVHVEPIAQQTNPSLRSLDSLEIAQHDPLVHVKAGSSLQTRLSRLYSQNLLPDRTFASMLEVFKQDLAGEDFMAAKFESDNMLKAAHTPPVRAARMTAELLFKHIDKIVQSEATVLTGNFSIRLLKAWVPRGGCSLENKHLEDRLRALVVACAYLQFVAKTITEQLWRTIKANSPKQTKLVAQLQIKAGLYTTVSQAGPFGVDVLPEAIRALNRLHPGHNFGVRVYRAEEANRCIFNLPGTEILHLHLIEQHFNVVTKLPAFFGSHHYCSKCEIAYDCTNAEHKCADAWSTCKTPGSNCKVNRAYAPEHQCGHSKYPVCKQYDETATYECFVTPPKAKESSAPYVYYDFETYVDSGKQHRSDKITFKDSLNFIPIGLAQFPKALGLGTQLTKGDFPHVFNQPQNWGYVGPYCSIDMYGGKKNKQHDSIADWLAQQEGRYGRLIKDICGLDAFVQSNTIAGLAMAVFTTKFMVPNTLGVISRRSDVQSHKARCWLAHLNATEFGGRLRTADSGGEAFAIGRKVYGFDPETRTVLQFHGCFHHGCPKCFPNGDVLHPLKNQPMRAIYEETERFTRLLSTAYNVRVLAGERQSSSLFVLEEALFGGRTEAFVPHAEATETVELRYRDVLKAESSGSPGMTEGAKAAYMASFFEREGVRLDKVEENPGLRFVAKIFLNSLWGKFCQRDDLTSTEIVDSYEAVVYRCSPGEYEPPGGSSLGQWTDEVPAGCRMVQFTTGGPKLYRYVVEKPDGSVYSVLKCKGIRVTPEISEREDELQEILRHGCSVRLPQVQFRRDMASCTIRTLEMDKTFQRVILISSVGMAGVLVSSINLFALLSRASRTSGASGGCSEEVEETAHSASPWRPMTSIEAMSLRGTRRSRLQRGPPHRRKQWREKEPCPERAAGVDHRGGDGGSRARPQQRAGGASLGQQVSALVAEEAGVARDPSQLHLRKPVELGVAVQDGPGAGGAAAEGPKGCLAVRVKNKFPTAKLPSAQLCRAGADGKHLALKNTAVKPTRFFWAQAAAAYSPAEAMAMPLGPQMRARANIRVTGAAAAWTAFRPSGAAAVAATATTSGFICSRSSSSASSASTAVATGTATGTVASSPGGASKATTISSRRLPSSTSSATVSTRRVATGVLIGRSGARAMRMNSSFACSCLSASASSPGRQQQGAAARVDESSASSTAAIATASAFSNNNGQRLRTSQGKVSNFFCSVATSGCCASIKSCTAFGTTRYKSIAATVHRWRVVVVGASVVVVVVVVGASVVAVVVVVRASVVAVVVVVGASVVAVVVVVGASVIVVVAVVGVSVVVIGAEVIRVEVVGAVVLIEVVSQSALVRSTCVLQAGLSTLSTSGYRNSVHRGTDHSPNDILSNRARRSCSFWCLTGCCGPLLLPTTMVFCCGDACRRQPERRLSVLGYADDLALLSSIVEGAQRQLDRLVSVAASVGLVVDTQKTVLLCVPDDIRDFYFLPSPVPHVRENRRRLRGLAWAAFVPIVLQPVALPHSQRTALFQAVFVTVLWYNAETWTLTSLLKQQVDAAHAGLLRAAFKDRLRASMRQCGTLSPHLKFVAPSATPAGQLGHIIRAESYCPQPVQELEVLSLSLSAPHTPKSALLRGAGASKLAPQSAKEPENCLRVTEEKLTIGRAGRVYSGAVEKKMLLGVRVPAVQAQRADRPSRWRVAAAWRLQPAQSELMATSALLSKAGSCGQEVSRPQNSRSRLDLRWWRMEVLLLTLQAPYQRAGQARTRRFVDCLLADAGAPDTAGIRVGDGCNDDLSSRTAIVPIRSLGVPARCVHEAAASASSISAAASSSAATTGVAAASAAAAFTVTTVCAAASAASAVATIAVAVCAASRPASGGALSSIASIVACGSGTSSRAPTSTTAARPVSALAGTSLSDSRAGTSAASAIAAVFSRVRVGAITASAASSGSQKQLIRVTASGYIDKGSASTTAAAIRVAIASGIGPRLSHDNRERLNQIEIGHFIFEGTIEALYELSDELQRNNSDAAQHSRLLDEIETVEEDYRVSMREVQRFRLAPETSEDPRQAQSQQQQQQPHLEIGGYGEFGDEFAPNHASRPEAEQASLAEELLAVKCPAFGKLSAENRWKAAQEVKACFRCLGHGHIGMNCRRGGKCGVDGCRKFHHRLLHSTTRSESKEKPEGKAGAEQEMQSKPKAATVTMVAREASAVSLRTVPVILKANRRAVKINALLDDASTKTYLNTAIASKLLEACTANRNQCRQTSAEVDLLIGADHTDLHASHLEVCGKPGDPQARLTPLGWTCIGKVDGASERSLFASTFFSGGEFENLAPLLRQCWEVEELQRVESPSFTNSEQLALECTRSSLKFIDGQYQVGFPWEPDAKLQDNNFEMAIKRLGNSEKRLLKDLEIAKKYQDVINRCEKVNVTGIEATAVVPIRSLGVPARCVHEAAASASFISAAASSSAATTGVAAASAAAAFTVTTVCAAASAASAVATIAVAVCAASRPASGGALSSIASIVACGSGTSSRAPTSATAARPVSALAGTSLSDSRAGTSAASASVAVFSRVRVGAITASAASSGSQKQLIRVTASGYIDKGSASTAAAAIRVAIASGIGPRLSHD</sequence>
<feature type="transmembrane region" description="Helical" evidence="2">
    <location>
        <begin position="1305"/>
        <end position="1338"/>
    </location>
</feature>
<feature type="region of interest" description="Disordered" evidence="1">
    <location>
        <begin position="1124"/>
        <end position="1157"/>
    </location>
</feature>
<feature type="compositionally biased region" description="Basic and acidic residues" evidence="1">
    <location>
        <begin position="2176"/>
        <end position="2196"/>
    </location>
</feature>
<dbReference type="InterPro" id="IPR036397">
    <property type="entry name" value="RNaseH_sf"/>
</dbReference>
<dbReference type="Proteomes" id="UP000095280">
    <property type="component" value="Unplaced"/>
</dbReference>
<accession>A0A1I8JCV3</accession>
<feature type="compositionally biased region" description="Low complexity" evidence="1">
    <location>
        <begin position="2071"/>
        <end position="2080"/>
    </location>
</feature>
<feature type="region of interest" description="Disordered" evidence="1">
    <location>
        <begin position="2174"/>
        <end position="2200"/>
    </location>
</feature>
<dbReference type="Gene3D" id="3.30.420.10">
    <property type="entry name" value="Ribonuclease H-like superfamily/Ribonuclease H"/>
    <property type="match status" value="1"/>
</dbReference>
<dbReference type="Gene3D" id="1.10.287.690">
    <property type="entry name" value="Helix hairpin bin"/>
    <property type="match status" value="1"/>
</dbReference>
<feature type="transmembrane region" description="Helical" evidence="2">
    <location>
        <begin position="1274"/>
        <end position="1299"/>
    </location>
</feature>
<name>A0A1I8JCV3_9PLAT</name>
<dbReference type="GO" id="GO:0003676">
    <property type="term" value="F:nucleic acid binding"/>
    <property type="evidence" value="ECO:0007669"/>
    <property type="project" value="InterPro"/>
</dbReference>
<keyword evidence="2" id="KW-0812">Transmembrane</keyword>
<dbReference type="PANTHER" id="PTHR47331:SF5">
    <property type="entry name" value="RIBONUCLEASE H"/>
    <property type="match status" value="1"/>
</dbReference>
<keyword evidence="2" id="KW-0472">Membrane</keyword>
<evidence type="ECO:0000256" key="1">
    <source>
        <dbReference type="SAM" id="MobiDB-lite"/>
    </source>
</evidence>
<feature type="compositionally biased region" description="Basic and acidic residues" evidence="1">
    <location>
        <begin position="920"/>
        <end position="937"/>
    </location>
</feature>
<organism evidence="3 4">
    <name type="scientific">Macrostomum lignano</name>
    <dbReference type="NCBI Taxonomy" id="282301"/>
    <lineage>
        <taxon>Eukaryota</taxon>
        <taxon>Metazoa</taxon>
        <taxon>Spiralia</taxon>
        <taxon>Lophotrochozoa</taxon>
        <taxon>Platyhelminthes</taxon>
        <taxon>Rhabditophora</taxon>
        <taxon>Macrostomorpha</taxon>
        <taxon>Macrostomida</taxon>
        <taxon>Macrostomidae</taxon>
        <taxon>Macrostomum</taxon>
    </lineage>
</organism>
<keyword evidence="3" id="KW-1185">Reference proteome</keyword>
<evidence type="ECO:0000313" key="4">
    <source>
        <dbReference type="WBParaSite" id="maker-uti_cns_0046779-snap-gene-0.2-mRNA-1"/>
    </source>
</evidence>
<evidence type="ECO:0000313" key="3">
    <source>
        <dbReference type="Proteomes" id="UP000095280"/>
    </source>
</evidence>
<dbReference type="PANTHER" id="PTHR47331">
    <property type="entry name" value="PHD-TYPE DOMAIN-CONTAINING PROTEIN"/>
    <property type="match status" value="1"/>
</dbReference>
<dbReference type="GO" id="GO:0006259">
    <property type="term" value="P:DNA metabolic process"/>
    <property type="evidence" value="ECO:0007669"/>
    <property type="project" value="UniProtKB-ARBA"/>
</dbReference>